<dbReference type="PIRSF" id="PIRSF000538">
    <property type="entry name" value="GlpK"/>
    <property type="match status" value="1"/>
</dbReference>
<feature type="domain" description="Carbohydrate kinase FGGY N-terminal" evidence="5">
    <location>
        <begin position="5"/>
        <end position="231"/>
    </location>
</feature>
<comment type="similarity">
    <text evidence="1 4">Belongs to the FGGY kinase family.</text>
</comment>
<dbReference type="GO" id="GO:0016301">
    <property type="term" value="F:kinase activity"/>
    <property type="evidence" value="ECO:0007669"/>
    <property type="project" value="UniProtKB-KW"/>
</dbReference>
<organism evidence="7 8">
    <name type="scientific">Labilithrix luteola</name>
    <dbReference type="NCBI Taxonomy" id="1391654"/>
    <lineage>
        <taxon>Bacteria</taxon>
        <taxon>Pseudomonadati</taxon>
        <taxon>Myxococcota</taxon>
        <taxon>Polyangia</taxon>
        <taxon>Polyangiales</taxon>
        <taxon>Labilitrichaceae</taxon>
        <taxon>Labilithrix</taxon>
    </lineage>
</organism>
<dbReference type="RefSeq" id="WP_146651296.1">
    <property type="nucleotide sequence ID" value="NZ_CP012333.1"/>
</dbReference>
<feature type="domain" description="Carbohydrate kinase FGGY C-terminal" evidence="6">
    <location>
        <begin position="272"/>
        <end position="435"/>
    </location>
</feature>
<evidence type="ECO:0000313" key="7">
    <source>
        <dbReference type="EMBL" id="AKU99918.1"/>
    </source>
</evidence>
<reference evidence="7 8" key="1">
    <citation type="submission" date="2015-08" db="EMBL/GenBank/DDBJ databases">
        <authorList>
            <person name="Babu N.S."/>
            <person name="Beckwith C.J."/>
            <person name="Beseler K.G."/>
            <person name="Brison A."/>
            <person name="Carone J.V."/>
            <person name="Caskin T.P."/>
            <person name="Diamond M."/>
            <person name="Durham M.E."/>
            <person name="Foxe J.M."/>
            <person name="Go M."/>
            <person name="Henderson B.A."/>
            <person name="Jones I.B."/>
            <person name="McGettigan J.A."/>
            <person name="Micheletti S.J."/>
            <person name="Nasrallah M.E."/>
            <person name="Ortiz D."/>
            <person name="Piller C.R."/>
            <person name="Privatt S.R."/>
            <person name="Schneider S.L."/>
            <person name="Sharp S."/>
            <person name="Smith T.C."/>
            <person name="Stanton J.D."/>
            <person name="Ullery H.E."/>
            <person name="Wilson R.J."/>
            <person name="Serrano M.G."/>
            <person name="Buck G."/>
            <person name="Lee V."/>
            <person name="Wang Y."/>
            <person name="Carvalho R."/>
            <person name="Voegtly L."/>
            <person name="Shi R."/>
            <person name="Duckworth R."/>
            <person name="Johnson A."/>
            <person name="Loviza R."/>
            <person name="Walstead R."/>
            <person name="Shah Z."/>
            <person name="Kiflezghi M."/>
            <person name="Wade K."/>
            <person name="Ball S.L."/>
            <person name="Bradley K.W."/>
            <person name="Asai D.J."/>
            <person name="Bowman C.A."/>
            <person name="Russell D.A."/>
            <person name="Pope W.H."/>
            <person name="Jacobs-Sera D."/>
            <person name="Hendrix R.W."/>
            <person name="Hatfull G.F."/>
        </authorList>
    </citation>
    <scope>NUCLEOTIDE SEQUENCE [LARGE SCALE GENOMIC DNA]</scope>
    <source>
        <strain evidence="7 8">DSM 27648</strain>
    </source>
</reference>
<dbReference type="Pfam" id="PF02782">
    <property type="entry name" value="FGGY_C"/>
    <property type="match status" value="1"/>
</dbReference>
<dbReference type="EMBL" id="CP012333">
    <property type="protein sequence ID" value="AKU99918.1"/>
    <property type="molecule type" value="Genomic_DNA"/>
</dbReference>
<dbReference type="OrthoDB" id="9805576at2"/>
<proteinExistence type="inferred from homology"/>
<dbReference type="PANTHER" id="PTHR43095">
    <property type="entry name" value="SUGAR KINASE"/>
    <property type="match status" value="1"/>
</dbReference>
<gene>
    <name evidence="7" type="ORF">AKJ09_06582</name>
</gene>
<dbReference type="PROSITE" id="PS00445">
    <property type="entry name" value="FGGY_KINASES_2"/>
    <property type="match status" value="1"/>
</dbReference>
<evidence type="ECO:0000259" key="5">
    <source>
        <dbReference type="Pfam" id="PF00370"/>
    </source>
</evidence>
<evidence type="ECO:0000259" key="6">
    <source>
        <dbReference type="Pfam" id="PF02782"/>
    </source>
</evidence>
<dbReference type="KEGG" id="llu:AKJ09_06582"/>
<keyword evidence="2 4" id="KW-0808">Transferase</keyword>
<dbReference type="PANTHER" id="PTHR43095:SF5">
    <property type="entry name" value="XYLULOSE KINASE"/>
    <property type="match status" value="1"/>
</dbReference>
<dbReference type="CDD" id="cd07804">
    <property type="entry name" value="ASKHA_NBD_FGGY_RrXK-like"/>
    <property type="match status" value="1"/>
</dbReference>
<sequence length="492" mass="51811">MVGLLGIDIGTTGVRAAIFEPNGRLVADAHVSCSPDAPEPGWAEADPEVWWRAVVRVLGELSKSVSFDEVQAVAVVGQAPTAVLVDDAGQSVRPAILWLDTRAEAEARELGTNAYYLGPKLLWLSRKEPESLARTRHVLQSHAFIAMRLTGEAATDPSTAALCLPLFDSSGGAWVHDACSRVGVTSSQLPAIRRAHDVLGTITQEAAAATGLRAGTKVVVGGGDFAAATLGAGVVEEGEACLMLGTAGNLLLPLRAPGKDARLINAHHVGTDRWLSLGGTLSGGAQEWLRYAISRGMNGDDTAVRGSLPTFEVLDAEASRVPAGSEGLLFLPYLQGERTPIWDVDARGSYIGLGLHHARGHLWRSLLEGIALSFVDCQAVVEESGAKLREVVAANGGGKSALFRQILCDALGVPLSYTPKSGGTVAGAAILAALGAGIFTSATEARPWRGEVIRHEPDPAAHAQYRTLLDLRRDSYGGLRSVFERLARIRLG</sequence>
<dbReference type="GO" id="GO:0005975">
    <property type="term" value="P:carbohydrate metabolic process"/>
    <property type="evidence" value="ECO:0007669"/>
    <property type="project" value="InterPro"/>
</dbReference>
<accession>A0A0K1Q2C3</accession>
<dbReference type="STRING" id="1391654.AKJ09_06582"/>
<dbReference type="GO" id="GO:0016773">
    <property type="term" value="F:phosphotransferase activity, alcohol group as acceptor"/>
    <property type="evidence" value="ECO:0007669"/>
    <property type="project" value="InterPro"/>
</dbReference>
<dbReference type="AlphaFoldDB" id="A0A0K1Q2C3"/>
<dbReference type="InterPro" id="IPR000577">
    <property type="entry name" value="Carb_kinase_FGGY"/>
</dbReference>
<keyword evidence="8" id="KW-1185">Reference proteome</keyword>
<name>A0A0K1Q2C3_9BACT</name>
<keyword evidence="3 4" id="KW-0418">Kinase</keyword>
<evidence type="ECO:0000256" key="2">
    <source>
        <dbReference type="ARBA" id="ARBA00022679"/>
    </source>
</evidence>
<protein>
    <submittedName>
        <fullName evidence="7">Xylulose kinase</fullName>
    </submittedName>
</protein>
<dbReference type="InterPro" id="IPR050406">
    <property type="entry name" value="FGGY_Carb_Kinase"/>
</dbReference>
<evidence type="ECO:0000256" key="1">
    <source>
        <dbReference type="ARBA" id="ARBA00009156"/>
    </source>
</evidence>
<evidence type="ECO:0000256" key="4">
    <source>
        <dbReference type="RuleBase" id="RU003733"/>
    </source>
</evidence>
<dbReference type="InterPro" id="IPR018484">
    <property type="entry name" value="FGGY_N"/>
</dbReference>
<evidence type="ECO:0000256" key="3">
    <source>
        <dbReference type="ARBA" id="ARBA00022777"/>
    </source>
</evidence>
<dbReference type="InterPro" id="IPR043129">
    <property type="entry name" value="ATPase_NBD"/>
</dbReference>
<dbReference type="SUPFAM" id="SSF53067">
    <property type="entry name" value="Actin-like ATPase domain"/>
    <property type="match status" value="2"/>
</dbReference>
<dbReference type="InterPro" id="IPR018485">
    <property type="entry name" value="FGGY_C"/>
</dbReference>
<dbReference type="PATRIC" id="fig|1391654.3.peg.6677"/>
<dbReference type="Gene3D" id="3.30.420.40">
    <property type="match status" value="2"/>
</dbReference>
<dbReference type="Proteomes" id="UP000064967">
    <property type="component" value="Chromosome"/>
</dbReference>
<dbReference type="Pfam" id="PF00370">
    <property type="entry name" value="FGGY_N"/>
    <property type="match status" value="1"/>
</dbReference>
<evidence type="ECO:0000313" key="8">
    <source>
        <dbReference type="Proteomes" id="UP000064967"/>
    </source>
</evidence>
<dbReference type="InterPro" id="IPR018483">
    <property type="entry name" value="Carb_kinase_FGGY_CS"/>
</dbReference>